<dbReference type="Gene3D" id="3.40.50.620">
    <property type="entry name" value="HUPs"/>
    <property type="match status" value="1"/>
</dbReference>
<dbReference type="InterPro" id="IPR014729">
    <property type="entry name" value="Rossmann-like_a/b/a_fold"/>
</dbReference>
<keyword evidence="2" id="KW-0963">Cytoplasm</keyword>
<reference evidence="4 5" key="1">
    <citation type="submission" date="2020-03" db="EMBL/GenBank/DDBJ databases">
        <title>Vagococcus sp. nov., isolated from beetles.</title>
        <authorList>
            <person name="Hyun D.-W."/>
            <person name="Bae J.-W."/>
        </authorList>
    </citation>
    <scope>NUCLEOTIDE SEQUENCE [LARGE SCALE GENOMIC DNA]</scope>
    <source>
        <strain evidence="4 5">HDW17A</strain>
    </source>
</reference>
<dbReference type="EMBL" id="CP049886">
    <property type="protein sequence ID" value="QIL45709.1"/>
    <property type="molecule type" value="Genomic_DNA"/>
</dbReference>
<gene>
    <name evidence="4" type="ORF">G7081_00705</name>
</gene>
<dbReference type="InterPro" id="IPR006016">
    <property type="entry name" value="UspA"/>
</dbReference>
<evidence type="ECO:0000256" key="1">
    <source>
        <dbReference type="ARBA" id="ARBA00008791"/>
    </source>
</evidence>
<dbReference type="Pfam" id="PF00582">
    <property type="entry name" value="Usp"/>
    <property type="match status" value="1"/>
</dbReference>
<feature type="domain" description="UspA" evidence="3">
    <location>
        <begin position="7"/>
        <end position="148"/>
    </location>
</feature>
<dbReference type="InterPro" id="IPR006015">
    <property type="entry name" value="Universal_stress_UspA"/>
</dbReference>
<evidence type="ECO:0000313" key="5">
    <source>
        <dbReference type="Proteomes" id="UP000500890"/>
    </source>
</evidence>
<dbReference type="AlphaFoldDB" id="A0A6G8AL71"/>
<dbReference type="CDD" id="cd00293">
    <property type="entry name" value="USP-like"/>
    <property type="match status" value="1"/>
</dbReference>
<dbReference type="PIRSF" id="PIRSF006276">
    <property type="entry name" value="UspA"/>
    <property type="match status" value="1"/>
</dbReference>
<dbReference type="RefSeq" id="WP_166006474.1">
    <property type="nucleotide sequence ID" value="NZ_CP049886.1"/>
</dbReference>
<evidence type="ECO:0000259" key="3">
    <source>
        <dbReference type="Pfam" id="PF00582"/>
    </source>
</evidence>
<dbReference type="PANTHER" id="PTHR46268">
    <property type="entry name" value="STRESS RESPONSE PROTEIN NHAX"/>
    <property type="match status" value="1"/>
</dbReference>
<name>A0A6G8AL71_9ENTE</name>
<comment type="similarity">
    <text evidence="1 2">Belongs to the universal stress protein A family.</text>
</comment>
<dbReference type="PRINTS" id="PR01438">
    <property type="entry name" value="UNVRSLSTRESS"/>
</dbReference>
<dbReference type="PANTHER" id="PTHR46268:SF6">
    <property type="entry name" value="UNIVERSAL STRESS PROTEIN UP12"/>
    <property type="match status" value="1"/>
</dbReference>
<protein>
    <recommendedName>
        <fullName evidence="2">Universal stress protein</fullName>
    </recommendedName>
</protein>
<sequence>MIEKQEYQRILVGIDGSDQARNAFNKALAVAKRNNAKVIVAHVIENKLYGNMGYSLVTPDLVQRETDRSKELLAEYKDYARAQGCDTVETVLAFGSAKVLMGSELPEEHNVDLIMVGQSGLSAVEKFMMGSVSDYVIRHAPCDVLVIRPEENEE</sequence>
<accession>A0A6G8AL71</accession>
<dbReference type="Proteomes" id="UP000500890">
    <property type="component" value="Chromosome"/>
</dbReference>
<organism evidence="4 5">
    <name type="scientific">Vagococcus coleopterorum</name>
    <dbReference type="NCBI Taxonomy" id="2714946"/>
    <lineage>
        <taxon>Bacteria</taxon>
        <taxon>Bacillati</taxon>
        <taxon>Bacillota</taxon>
        <taxon>Bacilli</taxon>
        <taxon>Lactobacillales</taxon>
        <taxon>Enterococcaceae</taxon>
        <taxon>Vagococcus</taxon>
    </lineage>
</organism>
<dbReference type="SUPFAM" id="SSF52402">
    <property type="entry name" value="Adenine nucleotide alpha hydrolases-like"/>
    <property type="match status" value="1"/>
</dbReference>
<evidence type="ECO:0000256" key="2">
    <source>
        <dbReference type="PIRNR" id="PIRNR006276"/>
    </source>
</evidence>
<dbReference type="GO" id="GO:0005737">
    <property type="term" value="C:cytoplasm"/>
    <property type="evidence" value="ECO:0007669"/>
    <property type="project" value="UniProtKB-SubCell"/>
</dbReference>
<comment type="subcellular location">
    <subcellularLocation>
        <location evidence="2">Cytoplasm</location>
    </subcellularLocation>
</comment>
<proteinExistence type="inferred from homology"/>
<keyword evidence="5" id="KW-1185">Reference proteome</keyword>
<evidence type="ECO:0000313" key="4">
    <source>
        <dbReference type="EMBL" id="QIL45709.1"/>
    </source>
</evidence>
<dbReference type="KEGG" id="vah:G7081_00705"/>